<accession>A0A381RHS2</accession>
<gene>
    <name evidence="5" type="ORF">METZ01_LOCUS42281</name>
</gene>
<organism evidence="5">
    <name type="scientific">marine metagenome</name>
    <dbReference type="NCBI Taxonomy" id="408172"/>
    <lineage>
        <taxon>unclassified sequences</taxon>
        <taxon>metagenomes</taxon>
        <taxon>ecological metagenomes</taxon>
    </lineage>
</organism>
<proteinExistence type="predicted"/>
<dbReference type="GO" id="GO:0035243">
    <property type="term" value="F:protein-arginine omega-N symmetric methyltransferase activity"/>
    <property type="evidence" value="ECO:0007669"/>
    <property type="project" value="TreeGrafter"/>
</dbReference>
<protein>
    <recommendedName>
        <fullName evidence="6">SAM-dependent methyltransferase</fullName>
    </recommendedName>
</protein>
<dbReference type="AlphaFoldDB" id="A0A381RHS2"/>
<evidence type="ECO:0000256" key="1">
    <source>
        <dbReference type="ARBA" id="ARBA00004173"/>
    </source>
</evidence>
<dbReference type="InterPro" id="IPR038375">
    <property type="entry name" value="NDUFAF7_sf"/>
</dbReference>
<keyword evidence="3" id="KW-0808">Transferase</keyword>
<dbReference type="Pfam" id="PF02636">
    <property type="entry name" value="Methyltransf_28"/>
    <property type="match status" value="1"/>
</dbReference>
<sequence length="339" mass="37330">MTRFDRFAEEALYGPKGFYTQGGNAGTELGDFITSPETSTLFGACVAVYLDRTWRDLQCPDPFVVVEAGSGRGTLCRDVFLSDPECVTALRYVMVERSQLQRDAAFAVVTSSCFAESNEVPVTALKDLPAGPLTGVIVGNELLDNLPPRVLRRTATGWSELYVKDGHEDWQPAPQEAHNMATALVPDAPQGTCLPLHLKSAVWVKRALDLLDRGRVLLFDYGLERTADIAERPMHEWLRTYRQHRRAGAPYADAGSRDITCDVAFDQLPGFPRIVLQRDWLLSQGLDGMTEWARAKWRDSARSPDSSALAARSILNEASALADPGGLGSFLVAEWQVGE</sequence>
<comment type="subcellular location">
    <subcellularLocation>
        <location evidence="1">Mitochondrion</location>
    </subcellularLocation>
</comment>
<dbReference type="SUPFAM" id="SSF53335">
    <property type="entry name" value="S-adenosyl-L-methionine-dependent methyltransferases"/>
    <property type="match status" value="1"/>
</dbReference>
<dbReference type="InterPro" id="IPR003788">
    <property type="entry name" value="NDUFAF7"/>
</dbReference>
<name>A0A381RHS2_9ZZZZ</name>
<dbReference type="PANTHER" id="PTHR12049:SF7">
    <property type="entry name" value="PROTEIN ARGININE METHYLTRANSFERASE NDUFAF7, MITOCHONDRIAL"/>
    <property type="match status" value="1"/>
</dbReference>
<keyword evidence="2" id="KW-0489">Methyltransferase</keyword>
<evidence type="ECO:0000256" key="4">
    <source>
        <dbReference type="ARBA" id="ARBA00023128"/>
    </source>
</evidence>
<reference evidence="5" key="1">
    <citation type="submission" date="2018-05" db="EMBL/GenBank/DDBJ databases">
        <authorList>
            <person name="Lanie J.A."/>
            <person name="Ng W.-L."/>
            <person name="Kazmierczak K.M."/>
            <person name="Andrzejewski T.M."/>
            <person name="Davidsen T.M."/>
            <person name="Wayne K.J."/>
            <person name="Tettelin H."/>
            <person name="Glass J.I."/>
            <person name="Rusch D."/>
            <person name="Podicherti R."/>
            <person name="Tsui H.-C.T."/>
            <person name="Winkler M.E."/>
        </authorList>
    </citation>
    <scope>NUCLEOTIDE SEQUENCE</scope>
</reference>
<evidence type="ECO:0000313" key="5">
    <source>
        <dbReference type="EMBL" id="SUZ89427.1"/>
    </source>
</evidence>
<dbReference type="Gene3D" id="3.40.50.12710">
    <property type="match status" value="1"/>
</dbReference>
<evidence type="ECO:0008006" key="6">
    <source>
        <dbReference type="Google" id="ProtNLM"/>
    </source>
</evidence>
<dbReference type="GO" id="GO:0005739">
    <property type="term" value="C:mitochondrion"/>
    <property type="evidence" value="ECO:0007669"/>
    <property type="project" value="UniProtKB-SubCell"/>
</dbReference>
<dbReference type="InterPro" id="IPR029063">
    <property type="entry name" value="SAM-dependent_MTases_sf"/>
</dbReference>
<evidence type="ECO:0000256" key="3">
    <source>
        <dbReference type="ARBA" id="ARBA00022679"/>
    </source>
</evidence>
<dbReference type="GO" id="GO:0032259">
    <property type="term" value="P:methylation"/>
    <property type="evidence" value="ECO:0007669"/>
    <property type="project" value="UniProtKB-KW"/>
</dbReference>
<dbReference type="PANTHER" id="PTHR12049">
    <property type="entry name" value="PROTEIN ARGININE METHYLTRANSFERASE NDUFAF7, MITOCHONDRIAL"/>
    <property type="match status" value="1"/>
</dbReference>
<keyword evidence="4" id="KW-0496">Mitochondrion</keyword>
<evidence type="ECO:0000256" key="2">
    <source>
        <dbReference type="ARBA" id="ARBA00022603"/>
    </source>
</evidence>
<dbReference type="EMBL" id="UINC01001816">
    <property type="protein sequence ID" value="SUZ89427.1"/>
    <property type="molecule type" value="Genomic_DNA"/>
</dbReference>